<organism evidence="3 4">
    <name type="scientific">Coemansia biformis</name>
    <dbReference type="NCBI Taxonomy" id="1286918"/>
    <lineage>
        <taxon>Eukaryota</taxon>
        <taxon>Fungi</taxon>
        <taxon>Fungi incertae sedis</taxon>
        <taxon>Zoopagomycota</taxon>
        <taxon>Kickxellomycotina</taxon>
        <taxon>Kickxellomycetes</taxon>
        <taxon>Kickxellales</taxon>
        <taxon>Kickxellaceae</taxon>
        <taxon>Coemansia</taxon>
    </lineage>
</organism>
<dbReference type="PANTHER" id="PTHR14689">
    <property type="entry name" value="PHORBOL-ESTER_DAG-TYPE DOMAIN-CONTAINING PROTEIN"/>
    <property type="match status" value="1"/>
</dbReference>
<feature type="compositionally biased region" description="Acidic residues" evidence="1">
    <location>
        <begin position="239"/>
        <end position="251"/>
    </location>
</feature>
<feature type="compositionally biased region" description="Polar residues" evidence="1">
    <location>
        <begin position="309"/>
        <end position="318"/>
    </location>
</feature>
<evidence type="ECO:0000256" key="1">
    <source>
        <dbReference type="SAM" id="MobiDB-lite"/>
    </source>
</evidence>
<keyword evidence="4" id="KW-1185">Reference proteome</keyword>
<dbReference type="InterPro" id="IPR025451">
    <property type="entry name" value="DUF4211"/>
</dbReference>
<evidence type="ECO:0000313" key="4">
    <source>
        <dbReference type="Proteomes" id="UP001143981"/>
    </source>
</evidence>
<comment type="caution">
    <text evidence="3">The sequence shown here is derived from an EMBL/GenBank/DDBJ whole genome shotgun (WGS) entry which is preliminary data.</text>
</comment>
<feature type="region of interest" description="Disordered" evidence="1">
    <location>
        <begin position="1"/>
        <end position="150"/>
    </location>
</feature>
<sequence>MFDGDKGSSGPSNRSERGGGSRASSVAVEAWVEGDDEGPRPPPTAMEFMDEESAANYRRILDKRRVSRQGAAERKSRGRPRGRLPTPSAGSQTSTDDLPDDPLNIVAASAARSGVAPPPRSSLSHARRRLQISESESNDDVDGEPDVLDRRVVIPQRLRTRPAVSAARSRIEEARRSMHWPAYHSSSDFVSTPELEDTSGDSAAGDSTRRAQIQVDMPDTDSETEGGGPHTVLTIHDSSDDDNDFISDTDDMPSRPDKKVKPAPQGAAMEKFLSMFEPQRQAQTKGRHHMRIGGAGGRGLATDDAPGRPQTTKDSGGHSQDLDDDLADFIIDDDDDDDGNTFANGSAEHAGAWSVDVDVDGEGSSDGANTDSGRRAGPTLVRDRLHKTMALMPEEFSQLDLPTSFRTYVQYLVHWITNGRNKPELSHEDARYFYLAYITVARVVDSIEQSLVASSAWVDGFRSDLHRFPEFAAQGILGIPGCEACHFRQNRTATFCVTLFGTPYSRQELAPPRSGVSSGTNEDSSEAGSDADGEDGDIVLEGGNGTADVPASYNVGRICKMRSEQCHELHHYFYHLACRVDVALQTVMPGGELDKPSGVADPEPDDLVSMLEEQGITDQLFSDFKSLLSRAKSGFTT</sequence>
<feature type="compositionally biased region" description="Acidic residues" evidence="1">
    <location>
        <begin position="523"/>
        <end position="538"/>
    </location>
</feature>
<feature type="region of interest" description="Disordered" evidence="1">
    <location>
        <begin position="353"/>
        <end position="379"/>
    </location>
</feature>
<feature type="region of interest" description="Disordered" evidence="1">
    <location>
        <begin position="279"/>
        <end position="324"/>
    </location>
</feature>
<accession>A0A9W7Y6J6</accession>
<reference evidence="3" key="1">
    <citation type="submission" date="2022-07" db="EMBL/GenBank/DDBJ databases">
        <title>Phylogenomic reconstructions and comparative analyses of Kickxellomycotina fungi.</title>
        <authorList>
            <person name="Reynolds N.K."/>
            <person name="Stajich J.E."/>
            <person name="Barry K."/>
            <person name="Grigoriev I.V."/>
            <person name="Crous P."/>
            <person name="Smith M.E."/>
        </authorList>
    </citation>
    <scope>NUCLEOTIDE SEQUENCE</scope>
    <source>
        <strain evidence="3">BCRC 34381</strain>
    </source>
</reference>
<dbReference type="Proteomes" id="UP001143981">
    <property type="component" value="Unassembled WGS sequence"/>
</dbReference>
<dbReference type="Pfam" id="PF13926">
    <property type="entry name" value="DUF4211"/>
    <property type="match status" value="1"/>
</dbReference>
<dbReference type="GO" id="GO:0005634">
    <property type="term" value="C:nucleus"/>
    <property type="evidence" value="ECO:0007669"/>
    <property type="project" value="TreeGrafter"/>
</dbReference>
<proteinExistence type="predicted"/>
<feature type="region of interest" description="Disordered" evidence="1">
    <location>
        <begin position="508"/>
        <end position="545"/>
    </location>
</feature>
<dbReference type="EMBL" id="JANBOI010000588">
    <property type="protein sequence ID" value="KAJ1729581.1"/>
    <property type="molecule type" value="Genomic_DNA"/>
</dbReference>
<feature type="compositionally biased region" description="Acidic residues" evidence="1">
    <location>
        <begin position="136"/>
        <end position="146"/>
    </location>
</feature>
<dbReference type="OrthoDB" id="21499at2759"/>
<evidence type="ECO:0000259" key="2">
    <source>
        <dbReference type="Pfam" id="PF13926"/>
    </source>
</evidence>
<gene>
    <name evidence="3" type="ORF">LPJ61_003453</name>
</gene>
<dbReference type="AlphaFoldDB" id="A0A9W7Y6J6"/>
<feature type="region of interest" description="Disordered" evidence="1">
    <location>
        <begin position="184"/>
        <end position="266"/>
    </location>
</feature>
<dbReference type="PANTHER" id="PTHR14689:SF0">
    <property type="entry name" value="COILED-COIL DOMAIN-CONTAINING PROTEIN 82"/>
    <property type="match status" value="1"/>
</dbReference>
<feature type="domain" description="DUF4211" evidence="2">
    <location>
        <begin position="388"/>
        <end position="509"/>
    </location>
</feature>
<name>A0A9W7Y6J6_9FUNG</name>
<evidence type="ECO:0000313" key="3">
    <source>
        <dbReference type="EMBL" id="KAJ1729581.1"/>
    </source>
</evidence>
<protein>
    <recommendedName>
        <fullName evidence="2">DUF4211 domain-containing protein</fullName>
    </recommendedName>
</protein>